<evidence type="ECO:0000313" key="1">
    <source>
        <dbReference type="EMBL" id="VDP25015.1"/>
    </source>
</evidence>
<evidence type="ECO:0000313" key="2">
    <source>
        <dbReference type="Proteomes" id="UP000050761"/>
    </source>
</evidence>
<reference evidence="1 2" key="1">
    <citation type="submission" date="2018-11" db="EMBL/GenBank/DDBJ databases">
        <authorList>
            <consortium name="Pathogen Informatics"/>
        </authorList>
    </citation>
    <scope>NUCLEOTIDE SEQUENCE [LARGE SCALE GENOMIC DNA]</scope>
</reference>
<accession>A0A183GG17</accession>
<accession>A0A3P8D0Z4</accession>
<protein>
    <submittedName>
        <fullName evidence="3">Deoxyribose-phosphate aldolase</fullName>
    </submittedName>
</protein>
<dbReference type="EMBL" id="UZAH01032959">
    <property type="protein sequence ID" value="VDP25015.1"/>
    <property type="molecule type" value="Genomic_DNA"/>
</dbReference>
<dbReference type="WBParaSite" id="HPBE_0002139001-mRNA-1">
    <property type="protein sequence ID" value="HPBE_0002139001-mRNA-1"/>
    <property type="gene ID" value="HPBE_0002139001"/>
</dbReference>
<dbReference type="Proteomes" id="UP000050761">
    <property type="component" value="Unassembled WGS sequence"/>
</dbReference>
<name>A0A183GG17_HELPZ</name>
<keyword evidence="2" id="KW-1185">Reference proteome</keyword>
<proteinExistence type="predicted"/>
<sequence>MSPTSLSAVMTPNLVDLQALVVDKVIIGSAKRAALAHRETADATARVAGSAGTVRVLRPRRFQAYRLHPVSY</sequence>
<dbReference type="AlphaFoldDB" id="A0A183GG17"/>
<gene>
    <name evidence="1" type="ORF">HPBE_LOCUS21389</name>
</gene>
<organism evidence="2 3">
    <name type="scientific">Heligmosomoides polygyrus</name>
    <name type="common">Parasitic roundworm</name>
    <dbReference type="NCBI Taxonomy" id="6339"/>
    <lineage>
        <taxon>Eukaryota</taxon>
        <taxon>Metazoa</taxon>
        <taxon>Ecdysozoa</taxon>
        <taxon>Nematoda</taxon>
        <taxon>Chromadorea</taxon>
        <taxon>Rhabditida</taxon>
        <taxon>Rhabditina</taxon>
        <taxon>Rhabditomorpha</taxon>
        <taxon>Strongyloidea</taxon>
        <taxon>Heligmosomidae</taxon>
        <taxon>Heligmosomoides</taxon>
    </lineage>
</organism>
<reference evidence="3" key="2">
    <citation type="submission" date="2019-09" db="UniProtKB">
        <authorList>
            <consortium name="WormBaseParasite"/>
        </authorList>
    </citation>
    <scope>IDENTIFICATION</scope>
</reference>
<evidence type="ECO:0000313" key="3">
    <source>
        <dbReference type="WBParaSite" id="HPBE_0002139001-mRNA-1"/>
    </source>
</evidence>